<dbReference type="GO" id="GO:0005576">
    <property type="term" value="C:extracellular region"/>
    <property type="evidence" value="ECO:0007669"/>
    <property type="project" value="TreeGrafter"/>
</dbReference>
<protein>
    <recommendedName>
        <fullName evidence="5">Solute-binding protein family 3/N-terminal domain-containing protein</fullName>
    </recommendedName>
</protein>
<accession>E1ZJJ2</accession>
<dbReference type="GO" id="GO:0006865">
    <property type="term" value="P:amino acid transport"/>
    <property type="evidence" value="ECO:0007669"/>
    <property type="project" value="TreeGrafter"/>
</dbReference>
<evidence type="ECO:0000259" key="5">
    <source>
        <dbReference type="SMART" id="SM00062"/>
    </source>
</evidence>
<dbReference type="InterPro" id="IPR051455">
    <property type="entry name" value="Bact_solute-bind_prot3"/>
</dbReference>
<dbReference type="SMART" id="SM00062">
    <property type="entry name" value="PBPb"/>
    <property type="match status" value="1"/>
</dbReference>
<feature type="domain" description="Solute-binding protein family 3/N-terminal" evidence="5">
    <location>
        <begin position="24"/>
        <end position="258"/>
    </location>
</feature>
<sequence>MAGTAAPWVLAVLLTAACAWPAAAEKVGLLGGFFPFAYTDELGALTGFDVAVAAEACAAANISCDFVPITNVADRIPSLQNGTVDILAAALVYTPEREALVQYVRPFYYASGTSLRALEANAAGLASRGGWEAIRGQPVCTVDGHYLNDYIQETYKPKLVVLPSEGAVVDALVAARQCVAAFTDSASLVFEQQARSRYNASVVAVPGEAPLDTQPYGLAVRQGEDELATRLAGALVGLLNEGNASVIYQLEQEFILANGGSPAPYLPTLTDALTYLVPQEEEEEAGA</sequence>
<dbReference type="Gene3D" id="3.40.190.10">
    <property type="entry name" value="Periplasmic binding protein-like II"/>
    <property type="match status" value="2"/>
</dbReference>
<evidence type="ECO:0000256" key="2">
    <source>
        <dbReference type="ARBA" id="ARBA00022448"/>
    </source>
</evidence>
<keyword evidence="2" id="KW-0813">Transport</keyword>
<dbReference type="SUPFAM" id="SSF53850">
    <property type="entry name" value="Periplasmic binding protein-like II"/>
    <property type="match status" value="1"/>
</dbReference>
<evidence type="ECO:0000256" key="4">
    <source>
        <dbReference type="SAM" id="SignalP"/>
    </source>
</evidence>
<evidence type="ECO:0000256" key="1">
    <source>
        <dbReference type="ARBA" id="ARBA00010333"/>
    </source>
</evidence>
<proteinExistence type="inferred from homology"/>
<gene>
    <name evidence="6" type="ORF">CHLNCDRAFT_53363</name>
</gene>
<evidence type="ECO:0000313" key="6">
    <source>
        <dbReference type="EMBL" id="EFN54001.1"/>
    </source>
</evidence>
<feature type="chain" id="PRO_5003156267" description="Solute-binding protein family 3/N-terminal domain-containing protein" evidence="4">
    <location>
        <begin position="25"/>
        <end position="287"/>
    </location>
</feature>
<dbReference type="OrthoDB" id="10465295at2759"/>
<keyword evidence="7" id="KW-1185">Reference proteome</keyword>
<dbReference type="InParanoid" id="E1ZJJ2"/>
<dbReference type="AlphaFoldDB" id="E1ZJJ2"/>
<reference evidence="6 7" key="1">
    <citation type="journal article" date="2010" name="Plant Cell">
        <title>The Chlorella variabilis NC64A genome reveals adaptation to photosymbiosis, coevolution with viruses, and cryptic sex.</title>
        <authorList>
            <person name="Blanc G."/>
            <person name="Duncan G."/>
            <person name="Agarkova I."/>
            <person name="Borodovsky M."/>
            <person name="Gurnon J."/>
            <person name="Kuo A."/>
            <person name="Lindquist E."/>
            <person name="Lucas S."/>
            <person name="Pangilinan J."/>
            <person name="Polle J."/>
            <person name="Salamov A."/>
            <person name="Terry A."/>
            <person name="Yamada T."/>
            <person name="Dunigan D.D."/>
            <person name="Grigoriev I.V."/>
            <person name="Claverie J.M."/>
            <person name="Van Etten J.L."/>
        </authorList>
    </citation>
    <scope>NUCLEOTIDE SEQUENCE [LARGE SCALE GENOMIC DNA]</scope>
    <source>
        <strain evidence="6 7">NC64A</strain>
    </source>
</reference>
<organism evidence="7">
    <name type="scientific">Chlorella variabilis</name>
    <name type="common">Green alga</name>
    <dbReference type="NCBI Taxonomy" id="554065"/>
    <lineage>
        <taxon>Eukaryota</taxon>
        <taxon>Viridiplantae</taxon>
        <taxon>Chlorophyta</taxon>
        <taxon>core chlorophytes</taxon>
        <taxon>Trebouxiophyceae</taxon>
        <taxon>Chlorellales</taxon>
        <taxon>Chlorellaceae</taxon>
        <taxon>Chlorella clade</taxon>
        <taxon>Chlorella</taxon>
    </lineage>
</organism>
<dbReference type="Pfam" id="PF00497">
    <property type="entry name" value="SBP_bac_3"/>
    <property type="match status" value="1"/>
</dbReference>
<dbReference type="PANTHER" id="PTHR30085:SF6">
    <property type="entry name" value="ABC TRANSPORTER GLUTAMINE-BINDING PROTEIN GLNH"/>
    <property type="match status" value="1"/>
</dbReference>
<dbReference type="EMBL" id="GL433849">
    <property type="protein sequence ID" value="EFN54001.1"/>
    <property type="molecule type" value="Genomic_DNA"/>
</dbReference>
<dbReference type="GeneID" id="17353338"/>
<name>E1ZJJ2_CHLVA</name>
<evidence type="ECO:0000256" key="3">
    <source>
        <dbReference type="ARBA" id="ARBA00022729"/>
    </source>
</evidence>
<keyword evidence="3 4" id="KW-0732">Signal</keyword>
<evidence type="ECO:0000313" key="7">
    <source>
        <dbReference type="Proteomes" id="UP000008141"/>
    </source>
</evidence>
<comment type="similarity">
    <text evidence="1">Belongs to the bacterial solute-binding protein 3 family.</text>
</comment>
<dbReference type="KEGG" id="cvr:CHLNCDRAFT_53363"/>
<feature type="signal peptide" evidence="4">
    <location>
        <begin position="1"/>
        <end position="24"/>
    </location>
</feature>
<dbReference type="RefSeq" id="XP_005846103.1">
    <property type="nucleotide sequence ID" value="XM_005846041.1"/>
</dbReference>
<dbReference type="Proteomes" id="UP000008141">
    <property type="component" value="Unassembled WGS sequence"/>
</dbReference>
<dbReference type="InterPro" id="IPR001638">
    <property type="entry name" value="Solute-binding_3/MltF_N"/>
</dbReference>
<dbReference type="PANTHER" id="PTHR30085">
    <property type="entry name" value="AMINO ACID ABC TRANSPORTER PERMEASE"/>
    <property type="match status" value="1"/>
</dbReference>